<dbReference type="EMBL" id="JAZGQO010000014">
    <property type="protein sequence ID" value="KAK6170544.1"/>
    <property type="molecule type" value="Genomic_DNA"/>
</dbReference>
<proteinExistence type="predicted"/>
<sequence>MMAIEIGLVPSSLAIHQHINNNGDLGHQVAMSEEDEDENLVATINYNEDIDTDIYIICEDDFNTSDVFDTPEVESEKTNLKQMPYNSNFWHTSSKSQTIPNQTIGDNGIGNSSSNDDEDVWLTKGEEEELIKAAGDSLCDGNCLPLIKQELKIKIQMKRLEKGEEEITTDETNSQEELFMKKIRKRSRAKELNRLASFRSREKKAKKENEIVERFRRLSESNEKLQVEKKNLESLKEYYTDKLENCQDSNYCMIETLVSTFLI</sequence>
<keyword evidence="1" id="KW-0175">Coiled coil</keyword>
<keyword evidence="3" id="KW-1185">Reference proteome</keyword>
<evidence type="ECO:0000313" key="2">
    <source>
        <dbReference type="EMBL" id="KAK6170544.1"/>
    </source>
</evidence>
<feature type="coiled-coil region" evidence="1">
    <location>
        <begin position="215"/>
        <end position="242"/>
    </location>
</feature>
<gene>
    <name evidence="2" type="ORF">SNE40_018915</name>
</gene>
<protein>
    <recommendedName>
        <fullName evidence="4">BZIP domain-containing protein</fullName>
    </recommendedName>
</protein>
<evidence type="ECO:0008006" key="4">
    <source>
        <dbReference type="Google" id="ProtNLM"/>
    </source>
</evidence>
<comment type="caution">
    <text evidence="2">The sequence shown here is derived from an EMBL/GenBank/DDBJ whole genome shotgun (WGS) entry which is preliminary data.</text>
</comment>
<dbReference type="AlphaFoldDB" id="A0AAN8J6W7"/>
<name>A0AAN8J6W7_PATCE</name>
<reference evidence="2 3" key="1">
    <citation type="submission" date="2024-01" db="EMBL/GenBank/DDBJ databases">
        <title>The genome of the rayed Mediterranean limpet Patella caerulea (Linnaeus, 1758).</title>
        <authorList>
            <person name="Anh-Thu Weber A."/>
            <person name="Halstead-Nussloch G."/>
        </authorList>
    </citation>
    <scope>NUCLEOTIDE SEQUENCE [LARGE SCALE GENOMIC DNA]</scope>
    <source>
        <strain evidence="2">AATW-2023a</strain>
        <tissue evidence="2">Whole specimen</tissue>
    </source>
</reference>
<evidence type="ECO:0000256" key="1">
    <source>
        <dbReference type="SAM" id="Coils"/>
    </source>
</evidence>
<evidence type="ECO:0000313" key="3">
    <source>
        <dbReference type="Proteomes" id="UP001347796"/>
    </source>
</evidence>
<organism evidence="2 3">
    <name type="scientific">Patella caerulea</name>
    <name type="common">Rayed Mediterranean limpet</name>
    <dbReference type="NCBI Taxonomy" id="87958"/>
    <lineage>
        <taxon>Eukaryota</taxon>
        <taxon>Metazoa</taxon>
        <taxon>Spiralia</taxon>
        <taxon>Lophotrochozoa</taxon>
        <taxon>Mollusca</taxon>
        <taxon>Gastropoda</taxon>
        <taxon>Patellogastropoda</taxon>
        <taxon>Patelloidea</taxon>
        <taxon>Patellidae</taxon>
        <taxon>Patella</taxon>
    </lineage>
</organism>
<dbReference type="Proteomes" id="UP001347796">
    <property type="component" value="Unassembled WGS sequence"/>
</dbReference>
<accession>A0AAN8J6W7</accession>